<evidence type="ECO:0000256" key="2">
    <source>
        <dbReference type="ARBA" id="ARBA00022801"/>
    </source>
</evidence>
<dbReference type="OrthoDB" id="9795555at2"/>
<dbReference type="InterPro" id="IPR003140">
    <property type="entry name" value="PLipase/COase/thioEstase"/>
</dbReference>
<dbReference type="SUPFAM" id="SSF53474">
    <property type="entry name" value="alpha/beta-Hydrolases"/>
    <property type="match status" value="1"/>
</dbReference>
<dbReference type="EMBL" id="AP012338">
    <property type="protein sequence ID" value="BAM04940.1"/>
    <property type="molecule type" value="Genomic_DNA"/>
</dbReference>
<dbReference type="PANTHER" id="PTHR10655:SF17">
    <property type="entry name" value="LYSOPHOSPHOLIPASE-LIKE PROTEIN 1"/>
    <property type="match status" value="1"/>
</dbReference>
<comment type="similarity">
    <text evidence="1">Belongs to the AB hydrolase superfamily. AB hydrolase 2 family.</text>
</comment>
<organism evidence="4 5">
    <name type="scientific">Phycisphaera mikurensis (strain NBRC 102666 / KCTC 22515 / FYK2301M01)</name>
    <dbReference type="NCBI Taxonomy" id="1142394"/>
    <lineage>
        <taxon>Bacteria</taxon>
        <taxon>Pseudomonadati</taxon>
        <taxon>Planctomycetota</taxon>
        <taxon>Phycisphaerae</taxon>
        <taxon>Phycisphaerales</taxon>
        <taxon>Phycisphaeraceae</taxon>
        <taxon>Phycisphaera</taxon>
    </lineage>
</organism>
<protein>
    <submittedName>
        <fullName evidence="4">Phospholipase/carboxylesterase family protein</fullName>
    </submittedName>
</protein>
<dbReference type="Gene3D" id="3.40.50.1820">
    <property type="entry name" value="alpha/beta hydrolase"/>
    <property type="match status" value="1"/>
</dbReference>
<feature type="domain" description="Phospholipase/carboxylesterase/thioesterase" evidence="3">
    <location>
        <begin position="68"/>
        <end position="216"/>
    </location>
</feature>
<dbReference type="PANTHER" id="PTHR10655">
    <property type="entry name" value="LYSOPHOSPHOLIPASE-RELATED"/>
    <property type="match status" value="1"/>
</dbReference>
<gene>
    <name evidence="4" type="ordered locus">PSMK_27810</name>
</gene>
<evidence type="ECO:0000259" key="3">
    <source>
        <dbReference type="Pfam" id="PF02230"/>
    </source>
</evidence>
<evidence type="ECO:0000313" key="4">
    <source>
        <dbReference type="EMBL" id="BAM04940.1"/>
    </source>
</evidence>
<dbReference type="Pfam" id="PF02230">
    <property type="entry name" value="Abhydrolase_2"/>
    <property type="match status" value="1"/>
</dbReference>
<dbReference type="InterPro" id="IPR050565">
    <property type="entry name" value="LYPA1-2/EST-like"/>
</dbReference>
<reference evidence="4 5" key="1">
    <citation type="submission" date="2012-02" db="EMBL/GenBank/DDBJ databases">
        <title>Complete genome sequence of Phycisphaera mikurensis NBRC 102666.</title>
        <authorList>
            <person name="Ankai A."/>
            <person name="Hosoyama A."/>
            <person name="Terui Y."/>
            <person name="Sekine M."/>
            <person name="Fukai R."/>
            <person name="Kato Y."/>
            <person name="Nakamura S."/>
            <person name="Yamada-Narita S."/>
            <person name="Kawakoshi A."/>
            <person name="Fukunaga Y."/>
            <person name="Yamazaki S."/>
            <person name="Fujita N."/>
        </authorList>
    </citation>
    <scope>NUCLEOTIDE SEQUENCE [LARGE SCALE GENOMIC DNA]</scope>
    <source>
        <strain evidence="5">NBRC 102666 / KCTC 22515 / FYK2301M01</strain>
    </source>
</reference>
<dbReference type="Proteomes" id="UP000007881">
    <property type="component" value="Chromosome"/>
</dbReference>
<dbReference type="GO" id="GO:0016787">
    <property type="term" value="F:hydrolase activity"/>
    <property type="evidence" value="ECO:0007669"/>
    <property type="project" value="UniProtKB-KW"/>
</dbReference>
<dbReference type="AlphaFoldDB" id="I0II52"/>
<proteinExistence type="inferred from homology"/>
<keyword evidence="5" id="KW-1185">Reference proteome</keyword>
<evidence type="ECO:0000313" key="5">
    <source>
        <dbReference type="Proteomes" id="UP000007881"/>
    </source>
</evidence>
<name>I0II52_PHYMF</name>
<dbReference type="STRING" id="1142394.PSMK_27810"/>
<dbReference type="RefSeq" id="WP_014438150.1">
    <property type="nucleotide sequence ID" value="NC_017080.1"/>
</dbReference>
<dbReference type="eggNOG" id="COG0400">
    <property type="taxonomic scope" value="Bacteria"/>
</dbReference>
<dbReference type="KEGG" id="phm:PSMK_27810"/>
<evidence type="ECO:0000256" key="1">
    <source>
        <dbReference type="ARBA" id="ARBA00006499"/>
    </source>
</evidence>
<dbReference type="InterPro" id="IPR029058">
    <property type="entry name" value="AB_hydrolase_fold"/>
</dbReference>
<accession>I0II52</accession>
<sequence length="222" mass="22777">MSSNGPRDPHATAPLGSAGTPLGDASGVVLLLHGRGGSAADILSLAPHLDPGGRGKLAFRAPQASGNTWYPGSFLLPRDRNQPHLSSALSLVHRTIDKLTAAVPAARVFVVGFSQGACLAAESVFRRAEREPLGGVVGFTGGLIGERVEVPEAPAALDGVPVLLTGGDPDPHVPWARVEETAAAYRGRGASVEIRRFPGKLHGVSEEEVRLAAELIAGAASG</sequence>
<dbReference type="HOGENOM" id="CLU_049413_4_0_0"/>
<keyword evidence="2" id="KW-0378">Hydrolase</keyword>